<reference evidence="9" key="1">
    <citation type="submission" date="2019-06" db="EMBL/GenBank/DDBJ databases">
        <authorList>
            <person name="Broberg M."/>
        </authorList>
    </citation>
    <scope>NUCLEOTIDE SEQUENCE [LARGE SCALE GENOMIC DNA]</scope>
</reference>
<dbReference type="Pfam" id="PF20684">
    <property type="entry name" value="Fung_rhodopsin"/>
    <property type="match status" value="1"/>
</dbReference>
<evidence type="ECO:0000256" key="4">
    <source>
        <dbReference type="ARBA" id="ARBA00023136"/>
    </source>
</evidence>
<sequence>MSLLSFYLRISSQSAFRRAIWAAIAMVICYTVVIACLLLFGCRPIRANWDPRLLIAGTSDQCVDSASIYIAIAVANIVSDVVLFTIPIPTVVRLKMPLAQKLGAVLIFAVGSLTVATSIIRMAYLPSLLSTTDIPWVAAPANVWVFAEANLFIVCVSMTTFRKFFQRFAPKWLGLGSTIDDGSNPLKSTTYNMSASRMSRQNRTGYSQFDSAEVENMPSEDDQRIELRPIPAGGVVEGTTTTTVVGSEAEEAGPLPRDDASDQAILNNNANKGEIMYTKTFEIRYSK</sequence>
<evidence type="ECO:0000256" key="3">
    <source>
        <dbReference type="ARBA" id="ARBA00022989"/>
    </source>
</evidence>
<evidence type="ECO:0000256" key="1">
    <source>
        <dbReference type="ARBA" id="ARBA00004141"/>
    </source>
</evidence>
<dbReference type="AlphaFoldDB" id="A0A9N9ZLZ7"/>
<evidence type="ECO:0000256" key="6">
    <source>
        <dbReference type="SAM" id="Phobius"/>
    </source>
</evidence>
<keyword evidence="3 6" id="KW-1133">Transmembrane helix</keyword>
<evidence type="ECO:0000256" key="5">
    <source>
        <dbReference type="ARBA" id="ARBA00038359"/>
    </source>
</evidence>
<keyword evidence="4 6" id="KW-0472">Membrane</keyword>
<dbReference type="InterPro" id="IPR049326">
    <property type="entry name" value="Rhodopsin_dom_fungi"/>
</dbReference>
<feature type="transmembrane region" description="Helical" evidence="6">
    <location>
        <begin position="20"/>
        <end position="46"/>
    </location>
</feature>
<evidence type="ECO:0000256" key="2">
    <source>
        <dbReference type="ARBA" id="ARBA00022692"/>
    </source>
</evidence>
<evidence type="ECO:0000259" key="7">
    <source>
        <dbReference type="Pfam" id="PF20684"/>
    </source>
</evidence>
<accession>A0A9N9ZLZ7</accession>
<dbReference type="EMBL" id="CABFOC020000074">
    <property type="protein sequence ID" value="CAH0057509.1"/>
    <property type="molecule type" value="Genomic_DNA"/>
</dbReference>
<dbReference type="InterPro" id="IPR052337">
    <property type="entry name" value="SAT4-like"/>
</dbReference>
<keyword evidence="2 6" id="KW-0812">Transmembrane</keyword>
<reference evidence="8 9" key="2">
    <citation type="submission" date="2021-10" db="EMBL/GenBank/DDBJ databases">
        <authorList>
            <person name="Piombo E."/>
        </authorList>
    </citation>
    <scope>NUCLEOTIDE SEQUENCE [LARGE SCALE GENOMIC DNA]</scope>
</reference>
<comment type="subcellular location">
    <subcellularLocation>
        <location evidence="1">Membrane</location>
        <topology evidence="1">Multi-pass membrane protein</topology>
    </subcellularLocation>
</comment>
<keyword evidence="9" id="KW-1185">Reference proteome</keyword>
<organism evidence="8 9">
    <name type="scientific">Clonostachys solani</name>
    <dbReference type="NCBI Taxonomy" id="160281"/>
    <lineage>
        <taxon>Eukaryota</taxon>
        <taxon>Fungi</taxon>
        <taxon>Dikarya</taxon>
        <taxon>Ascomycota</taxon>
        <taxon>Pezizomycotina</taxon>
        <taxon>Sordariomycetes</taxon>
        <taxon>Hypocreomycetidae</taxon>
        <taxon>Hypocreales</taxon>
        <taxon>Bionectriaceae</taxon>
        <taxon>Clonostachys</taxon>
    </lineage>
</organism>
<evidence type="ECO:0000313" key="9">
    <source>
        <dbReference type="Proteomes" id="UP000775872"/>
    </source>
</evidence>
<dbReference type="GO" id="GO:0016020">
    <property type="term" value="C:membrane"/>
    <property type="evidence" value="ECO:0007669"/>
    <property type="project" value="UniProtKB-SubCell"/>
</dbReference>
<protein>
    <recommendedName>
        <fullName evidence="7">Rhodopsin domain-containing protein</fullName>
    </recommendedName>
</protein>
<gene>
    <name evidence="8" type="ORF">CSOL1703_00007290</name>
</gene>
<proteinExistence type="inferred from homology"/>
<feature type="transmembrane region" description="Helical" evidence="6">
    <location>
        <begin position="104"/>
        <end position="124"/>
    </location>
</feature>
<feature type="domain" description="Rhodopsin" evidence="7">
    <location>
        <begin position="1"/>
        <end position="167"/>
    </location>
</feature>
<comment type="similarity">
    <text evidence="5">Belongs to the SAT4 family.</text>
</comment>
<dbReference type="PANTHER" id="PTHR33048">
    <property type="entry name" value="PTH11-LIKE INTEGRAL MEMBRANE PROTEIN (AFU_ORTHOLOGUE AFUA_5G11245)"/>
    <property type="match status" value="1"/>
</dbReference>
<evidence type="ECO:0000313" key="8">
    <source>
        <dbReference type="EMBL" id="CAH0057509.1"/>
    </source>
</evidence>
<dbReference type="OrthoDB" id="5342292at2759"/>
<comment type="caution">
    <text evidence="8">The sequence shown here is derived from an EMBL/GenBank/DDBJ whole genome shotgun (WGS) entry which is preliminary data.</text>
</comment>
<name>A0A9N9ZLZ7_9HYPO</name>
<dbReference type="PANTHER" id="PTHR33048:SF124">
    <property type="entry name" value="INTEGRAL MEMBRANE PROTEIN"/>
    <property type="match status" value="1"/>
</dbReference>
<feature type="transmembrane region" description="Helical" evidence="6">
    <location>
        <begin position="144"/>
        <end position="161"/>
    </location>
</feature>
<dbReference type="Proteomes" id="UP000775872">
    <property type="component" value="Unassembled WGS sequence"/>
</dbReference>